<evidence type="ECO:0000313" key="2">
    <source>
        <dbReference type="EMBL" id="PCH39264.1"/>
    </source>
</evidence>
<keyword evidence="3" id="KW-1185">Reference proteome</keyword>
<feature type="region of interest" description="Disordered" evidence="1">
    <location>
        <begin position="117"/>
        <end position="161"/>
    </location>
</feature>
<protein>
    <submittedName>
        <fullName evidence="2">Uncharacterized protein</fullName>
    </submittedName>
</protein>
<reference evidence="2 3" key="1">
    <citation type="journal article" date="2012" name="Science">
        <title>The Paleozoic origin of enzymatic lignin decomposition reconstructed from 31 fungal genomes.</title>
        <authorList>
            <person name="Floudas D."/>
            <person name="Binder M."/>
            <person name="Riley R."/>
            <person name="Barry K."/>
            <person name="Blanchette R.A."/>
            <person name="Henrissat B."/>
            <person name="Martinez A.T."/>
            <person name="Otillar R."/>
            <person name="Spatafora J.W."/>
            <person name="Yadav J.S."/>
            <person name="Aerts A."/>
            <person name="Benoit I."/>
            <person name="Boyd A."/>
            <person name="Carlson A."/>
            <person name="Copeland A."/>
            <person name="Coutinho P.M."/>
            <person name="de Vries R.P."/>
            <person name="Ferreira P."/>
            <person name="Findley K."/>
            <person name="Foster B."/>
            <person name="Gaskell J."/>
            <person name="Glotzer D."/>
            <person name="Gorecki P."/>
            <person name="Heitman J."/>
            <person name="Hesse C."/>
            <person name="Hori C."/>
            <person name="Igarashi K."/>
            <person name="Jurgens J.A."/>
            <person name="Kallen N."/>
            <person name="Kersten P."/>
            <person name="Kohler A."/>
            <person name="Kuees U."/>
            <person name="Kumar T.K.A."/>
            <person name="Kuo A."/>
            <person name="LaButti K."/>
            <person name="Larrondo L.F."/>
            <person name="Lindquist E."/>
            <person name="Ling A."/>
            <person name="Lombard V."/>
            <person name="Lucas S."/>
            <person name="Lundell T."/>
            <person name="Martin R."/>
            <person name="McLaughlin D.J."/>
            <person name="Morgenstern I."/>
            <person name="Morin E."/>
            <person name="Murat C."/>
            <person name="Nagy L.G."/>
            <person name="Nolan M."/>
            <person name="Ohm R.A."/>
            <person name="Patyshakuliyeva A."/>
            <person name="Rokas A."/>
            <person name="Ruiz-Duenas F.J."/>
            <person name="Sabat G."/>
            <person name="Salamov A."/>
            <person name="Samejima M."/>
            <person name="Schmutz J."/>
            <person name="Slot J.C."/>
            <person name="St John F."/>
            <person name="Stenlid J."/>
            <person name="Sun H."/>
            <person name="Sun S."/>
            <person name="Syed K."/>
            <person name="Tsang A."/>
            <person name="Wiebenga A."/>
            <person name="Young D."/>
            <person name="Pisabarro A."/>
            <person name="Eastwood D.C."/>
            <person name="Martin F."/>
            <person name="Cullen D."/>
            <person name="Grigoriev I.V."/>
            <person name="Hibbett D.S."/>
        </authorList>
    </citation>
    <scope>NUCLEOTIDE SEQUENCE [LARGE SCALE GENOMIC DNA]</scope>
    <source>
        <strain evidence="2 3">MD-104</strain>
    </source>
</reference>
<dbReference type="EMBL" id="KB467976">
    <property type="protein sequence ID" value="PCH39264.1"/>
    <property type="molecule type" value="Genomic_DNA"/>
</dbReference>
<organism evidence="2 3">
    <name type="scientific">Wolfiporia cocos (strain MD-104)</name>
    <name type="common">Brown rot fungus</name>
    <dbReference type="NCBI Taxonomy" id="742152"/>
    <lineage>
        <taxon>Eukaryota</taxon>
        <taxon>Fungi</taxon>
        <taxon>Dikarya</taxon>
        <taxon>Basidiomycota</taxon>
        <taxon>Agaricomycotina</taxon>
        <taxon>Agaricomycetes</taxon>
        <taxon>Polyporales</taxon>
        <taxon>Phaeolaceae</taxon>
        <taxon>Wolfiporia</taxon>
    </lineage>
</organism>
<sequence>MPDIAKLDGIASGSVLACVRRAVMPDTLLQRAPLTRSSDALLNALLNTLLNALLNTLLNALPNAPPPPRTQPAPRKQYLGMKTAHPRASGGHSICLPEVRTFQPVCALAAPSPFQPQLPSGAASAAPGPAFDGVYAESNESHEQQLENTMQHGRARDATHPPDDALRIDLHHSRTFLGHRLIFFLLLSRTNG</sequence>
<gene>
    <name evidence="2" type="ORF">WOLCODRAFT_167866</name>
</gene>
<accession>A0A2H3JRG8</accession>
<feature type="compositionally biased region" description="Low complexity" evidence="1">
    <location>
        <begin position="119"/>
        <end position="130"/>
    </location>
</feature>
<evidence type="ECO:0000313" key="3">
    <source>
        <dbReference type="Proteomes" id="UP000218811"/>
    </source>
</evidence>
<evidence type="ECO:0000256" key="1">
    <source>
        <dbReference type="SAM" id="MobiDB-lite"/>
    </source>
</evidence>
<dbReference type="Proteomes" id="UP000218811">
    <property type="component" value="Unassembled WGS sequence"/>
</dbReference>
<proteinExistence type="predicted"/>
<dbReference type="AlphaFoldDB" id="A0A2H3JRG8"/>
<name>A0A2H3JRG8_WOLCO</name>